<proteinExistence type="inferred from homology"/>
<evidence type="ECO:0000313" key="8">
    <source>
        <dbReference type="RefSeq" id="XP_060675721.1"/>
    </source>
</evidence>
<dbReference type="Proteomes" id="UP001652623">
    <property type="component" value="Chromosome 8"/>
</dbReference>
<comment type="similarity">
    <text evidence="2">Belongs to the UPF0496 family.</text>
</comment>
<evidence type="ECO:0000256" key="2">
    <source>
        <dbReference type="ARBA" id="ARBA00009074"/>
    </source>
</evidence>
<dbReference type="Pfam" id="PF05055">
    <property type="entry name" value="DUF677"/>
    <property type="match status" value="1"/>
</dbReference>
<keyword evidence="5 6" id="KW-0472">Membrane</keyword>
<evidence type="ECO:0000256" key="3">
    <source>
        <dbReference type="ARBA" id="ARBA00022692"/>
    </source>
</evidence>
<evidence type="ECO:0000313" key="7">
    <source>
        <dbReference type="Proteomes" id="UP001652623"/>
    </source>
</evidence>
<dbReference type="PANTHER" id="PTHR31113">
    <property type="entry name" value="UPF0496 PROTEIN 3-RELATED"/>
    <property type="match status" value="1"/>
</dbReference>
<dbReference type="PANTHER" id="PTHR31113:SF6">
    <property type="entry name" value="UPF0496 PROTEIN 3"/>
    <property type="match status" value="1"/>
</dbReference>
<keyword evidence="7" id="KW-1185">Reference proteome</keyword>
<protein>
    <submittedName>
        <fullName evidence="8">UPF0496 protein At3g49070</fullName>
    </submittedName>
</protein>
<evidence type="ECO:0000256" key="1">
    <source>
        <dbReference type="ARBA" id="ARBA00004370"/>
    </source>
</evidence>
<reference evidence="8" key="1">
    <citation type="submission" date="2025-08" db="UniProtKB">
        <authorList>
            <consortium name="RefSeq"/>
        </authorList>
    </citation>
    <scope>IDENTIFICATION</scope>
    <source>
        <tissue evidence="8">Seedling</tissue>
    </source>
</reference>
<evidence type="ECO:0000256" key="5">
    <source>
        <dbReference type="ARBA" id="ARBA00023136"/>
    </source>
</evidence>
<keyword evidence="3 6" id="KW-0812">Transmembrane</keyword>
<dbReference type="GeneID" id="107423616"/>
<evidence type="ECO:0000256" key="4">
    <source>
        <dbReference type="ARBA" id="ARBA00022989"/>
    </source>
</evidence>
<organism evidence="7 8">
    <name type="scientific">Ziziphus jujuba</name>
    <name type="common">Chinese jujube</name>
    <name type="synonym">Ziziphus sativa</name>
    <dbReference type="NCBI Taxonomy" id="326968"/>
    <lineage>
        <taxon>Eukaryota</taxon>
        <taxon>Viridiplantae</taxon>
        <taxon>Streptophyta</taxon>
        <taxon>Embryophyta</taxon>
        <taxon>Tracheophyta</taxon>
        <taxon>Spermatophyta</taxon>
        <taxon>Magnoliopsida</taxon>
        <taxon>eudicotyledons</taxon>
        <taxon>Gunneridae</taxon>
        <taxon>Pentapetalae</taxon>
        <taxon>rosids</taxon>
        <taxon>fabids</taxon>
        <taxon>Rosales</taxon>
        <taxon>Rhamnaceae</taxon>
        <taxon>Paliureae</taxon>
        <taxon>Ziziphus</taxon>
    </lineage>
</organism>
<accession>A0ABM4AG63</accession>
<evidence type="ECO:0000256" key="6">
    <source>
        <dbReference type="SAM" id="Phobius"/>
    </source>
</evidence>
<feature type="transmembrane region" description="Helical" evidence="6">
    <location>
        <begin position="221"/>
        <end position="246"/>
    </location>
</feature>
<sequence>MKRKIGSRIRNFLSCTVSGNTSSNLSMGVEDVREEYANAFRTESYIDFWTRVLTLSNGESPTCIPLGSTSAARLPSYRLFTEHLLDPDQATVARILTLTRNRPTCHTLLSDYFTQTANAFIICSLLLKEIEHTRAKYRSFKTTLHSLEAVEFYPINHFPTFLTRLTEFSNSINPFVSSSSSPCRVRTIQSGCSELLKRLESSRNKTQTKLHLLNKFKHSSAFVLVALTTSLSVIVVTHALSLVIAMPSLIVASLELASSRKLARVIAQLDSAAKGTYILNRDLDTISRIVTRLNDELEHMRGMAKFWVERGEGRVRVRATGEVARQLKENDSRFREQLDELEEHLYLCFMTINRARNLVVKEIVDPDQPTKAPCLFSN</sequence>
<gene>
    <name evidence="8" type="primary">LOC107423616</name>
</gene>
<dbReference type="RefSeq" id="XP_060675721.1">
    <property type="nucleotide sequence ID" value="XM_060819738.1"/>
</dbReference>
<name>A0ABM4AG63_ZIZJJ</name>
<dbReference type="InterPro" id="IPR007749">
    <property type="entry name" value="DUF677"/>
</dbReference>
<keyword evidence="4 6" id="KW-1133">Transmembrane helix</keyword>
<comment type="subcellular location">
    <subcellularLocation>
        <location evidence="1">Membrane</location>
    </subcellularLocation>
</comment>